<dbReference type="EMBL" id="CM047899">
    <property type="protein sequence ID" value="KAJ0102194.1"/>
    <property type="molecule type" value="Genomic_DNA"/>
</dbReference>
<name>A0ACC1BT95_9ROSI</name>
<evidence type="ECO:0000313" key="2">
    <source>
        <dbReference type="Proteomes" id="UP001164250"/>
    </source>
</evidence>
<reference evidence="2" key="1">
    <citation type="journal article" date="2023" name="G3 (Bethesda)">
        <title>Genome assembly and association tests identify interacting loci associated with vigor, precocity, and sex in interspecific pistachio rootstocks.</title>
        <authorList>
            <person name="Palmer W."/>
            <person name="Jacygrad E."/>
            <person name="Sagayaradj S."/>
            <person name="Cavanaugh K."/>
            <person name="Han R."/>
            <person name="Bertier L."/>
            <person name="Beede B."/>
            <person name="Kafkas S."/>
            <person name="Golino D."/>
            <person name="Preece J."/>
            <person name="Michelmore R."/>
        </authorList>
    </citation>
    <scope>NUCLEOTIDE SEQUENCE [LARGE SCALE GENOMIC DNA]</scope>
</reference>
<dbReference type="Proteomes" id="UP001164250">
    <property type="component" value="Chromosome 3"/>
</dbReference>
<sequence length="33" mass="3798">MTRHGSNVITNCDTISTKNVQRRMLKTPELHLC</sequence>
<evidence type="ECO:0000313" key="1">
    <source>
        <dbReference type="EMBL" id="KAJ0102194.1"/>
    </source>
</evidence>
<proteinExistence type="predicted"/>
<accession>A0ACC1BT95</accession>
<protein>
    <submittedName>
        <fullName evidence="1">Uncharacterized protein</fullName>
    </submittedName>
</protein>
<gene>
    <name evidence="1" type="ORF">Patl1_05123</name>
</gene>
<organism evidence="1 2">
    <name type="scientific">Pistacia atlantica</name>
    <dbReference type="NCBI Taxonomy" id="434234"/>
    <lineage>
        <taxon>Eukaryota</taxon>
        <taxon>Viridiplantae</taxon>
        <taxon>Streptophyta</taxon>
        <taxon>Embryophyta</taxon>
        <taxon>Tracheophyta</taxon>
        <taxon>Spermatophyta</taxon>
        <taxon>Magnoliopsida</taxon>
        <taxon>eudicotyledons</taxon>
        <taxon>Gunneridae</taxon>
        <taxon>Pentapetalae</taxon>
        <taxon>rosids</taxon>
        <taxon>malvids</taxon>
        <taxon>Sapindales</taxon>
        <taxon>Anacardiaceae</taxon>
        <taxon>Pistacia</taxon>
    </lineage>
</organism>
<keyword evidence="2" id="KW-1185">Reference proteome</keyword>
<comment type="caution">
    <text evidence="1">The sequence shown here is derived from an EMBL/GenBank/DDBJ whole genome shotgun (WGS) entry which is preliminary data.</text>
</comment>